<dbReference type="EMBL" id="MUYA01000003">
    <property type="protein sequence ID" value="OOS00363.1"/>
    <property type="molecule type" value="Genomic_DNA"/>
</dbReference>
<protein>
    <recommendedName>
        <fullName evidence="1">DNA polymerase III subunit psi</fullName>
    </recommendedName>
</protein>
<proteinExistence type="predicted"/>
<accession>A0A1T0AVQ3</accession>
<keyword evidence="1" id="KW-0239">DNA-directed DNA polymerase</keyword>
<dbReference type="AlphaFoldDB" id="A0A1T0AVQ3"/>
<organism evidence="2 3">
    <name type="scientific">Haemophilus paracuniculus</name>
    <dbReference type="NCBI Taxonomy" id="734"/>
    <lineage>
        <taxon>Bacteria</taxon>
        <taxon>Pseudomonadati</taxon>
        <taxon>Pseudomonadota</taxon>
        <taxon>Gammaproteobacteria</taxon>
        <taxon>Pasteurellales</taxon>
        <taxon>Pasteurellaceae</taxon>
        <taxon>Haemophilus</taxon>
    </lineage>
</organism>
<comment type="function">
    <text evidence="1">Part of the beta sliding clamp loading complex, which hydrolyzes ATP to load the beta clamp onto primed DNA to form the DNA replication pre-initiation complex. DNA polymerase III is a complex, multichain enzyme responsible for most of the replicative synthesis in bacteria. This DNA polymerase also exhibits 3' to 5' exonuclease activity.</text>
</comment>
<keyword evidence="1" id="KW-0548">Nucleotidyltransferase</keyword>
<comment type="caution">
    <text evidence="2">The sequence shown here is derived from an EMBL/GenBank/DDBJ whole genome shotgun (WGS) entry which is preliminary data.</text>
</comment>
<dbReference type="STRING" id="734.B0187_01970"/>
<dbReference type="InterPro" id="IPR036654">
    <property type="entry name" value="DNA_pol_III_psi_sf"/>
</dbReference>
<keyword evidence="1" id="KW-0235">DNA replication</keyword>
<keyword evidence="1" id="KW-0808">Transferase</keyword>
<evidence type="ECO:0000256" key="1">
    <source>
        <dbReference type="PIRNR" id="PIRNR029225"/>
    </source>
</evidence>
<gene>
    <name evidence="2" type="ORF">B0187_01970</name>
</gene>
<dbReference type="GO" id="GO:0008408">
    <property type="term" value="F:3'-5' exonuclease activity"/>
    <property type="evidence" value="ECO:0007669"/>
    <property type="project" value="InterPro"/>
</dbReference>
<dbReference type="RefSeq" id="WP_078236281.1">
    <property type="nucleotide sequence ID" value="NZ_MUYA01000003.1"/>
</dbReference>
<dbReference type="SUPFAM" id="SSF102220">
    <property type="entry name" value="DNA polymerase III psi subunit"/>
    <property type="match status" value="1"/>
</dbReference>
<name>A0A1T0AVQ3_9PAST</name>
<dbReference type="GO" id="GO:0003887">
    <property type="term" value="F:DNA-directed DNA polymerase activity"/>
    <property type="evidence" value="ECO:0007669"/>
    <property type="project" value="UniProtKB-KW"/>
</dbReference>
<dbReference type="NCBIfam" id="NF005338">
    <property type="entry name" value="PRK06856.1-4"/>
    <property type="match status" value="1"/>
</dbReference>
<dbReference type="Pfam" id="PF03603">
    <property type="entry name" value="DNA_III_psi"/>
    <property type="match status" value="1"/>
</dbReference>
<dbReference type="InterPro" id="IPR004615">
    <property type="entry name" value="DNA_pol_III_psi"/>
</dbReference>
<dbReference type="PIRSF" id="PIRSF029225">
    <property type="entry name" value="DNA_pol_III_psi"/>
    <property type="match status" value="1"/>
</dbReference>
<reference evidence="2 3" key="1">
    <citation type="submission" date="2017-02" db="EMBL/GenBank/DDBJ databases">
        <title>Draft genome sequence of Haemophilus paracuniculus CCUG 43573 type strain.</title>
        <authorList>
            <person name="Engstrom-Jakobsson H."/>
            <person name="Salva-Serra F."/>
            <person name="Thorell K."/>
            <person name="Gonzales-Siles L."/>
            <person name="Karlsson R."/>
            <person name="Boulund F."/>
            <person name="Engstrand L."/>
            <person name="Kristiansson E."/>
            <person name="Moore E."/>
        </authorList>
    </citation>
    <scope>NUCLEOTIDE SEQUENCE [LARGE SCALE GENOMIC DNA]</scope>
    <source>
        <strain evidence="2 3">CCUG 43573</strain>
    </source>
</reference>
<dbReference type="GO" id="GO:0006260">
    <property type="term" value="P:DNA replication"/>
    <property type="evidence" value="ECO:0007669"/>
    <property type="project" value="UniProtKB-KW"/>
</dbReference>
<dbReference type="OrthoDB" id="5682636at2"/>
<keyword evidence="3" id="KW-1185">Reference proteome</keyword>
<dbReference type="Gene3D" id="3.40.50.10220">
    <property type="entry name" value="DNA polymerase III, psi subunit"/>
    <property type="match status" value="1"/>
</dbReference>
<dbReference type="Proteomes" id="UP000190867">
    <property type="component" value="Unassembled WGS sequence"/>
</dbReference>
<sequence length="139" mass="16878">MNRRDLLLHEMNIPQWVLAKPQVLKGDAQIRLDPQVKLVVVSEENRQTSGLFQDILRTLQLQPNYYFYGDLEQSLRLHFDHQPIFWLIMGEDQAVRFRQKFADHTIWHHQSWQDLAKSSQKRQLWQQMQPFCHHFEENE</sequence>
<evidence type="ECO:0000313" key="2">
    <source>
        <dbReference type="EMBL" id="OOS00363.1"/>
    </source>
</evidence>
<evidence type="ECO:0000313" key="3">
    <source>
        <dbReference type="Proteomes" id="UP000190867"/>
    </source>
</evidence>